<dbReference type="InterPro" id="IPR003682">
    <property type="entry name" value="rRNA_ssu_MeTfrase_G"/>
</dbReference>
<dbReference type="RefSeq" id="WP_008909324.1">
    <property type="nucleotide sequence ID" value="NZ_CAKP01000104.1"/>
</dbReference>
<evidence type="ECO:0000256" key="5">
    <source>
        <dbReference type="ARBA" id="ARBA00022691"/>
    </source>
</evidence>
<keyword evidence="2 6" id="KW-0698">rRNA processing</keyword>
<comment type="subcellular location">
    <subcellularLocation>
        <location evidence="6">Cytoplasm</location>
    </subcellularLocation>
</comment>
<dbReference type="Gene3D" id="3.40.50.150">
    <property type="entry name" value="Vaccinia Virus protein VP39"/>
    <property type="match status" value="1"/>
</dbReference>
<comment type="caution">
    <text evidence="7">The sequence shown here is derived from an EMBL/GenBank/DDBJ whole genome shotgun (WGS) entry which is preliminary data.</text>
</comment>
<comment type="function">
    <text evidence="6">Specifically methylates the N7 position of a guanine in 16S rRNA.</text>
</comment>
<dbReference type="AlphaFoldDB" id="I7J5W2"/>
<dbReference type="eggNOG" id="COG0357">
    <property type="taxonomic scope" value="Bacteria"/>
</dbReference>
<accession>I7J5W2</accession>
<dbReference type="PANTHER" id="PTHR31760">
    <property type="entry name" value="S-ADENOSYL-L-METHIONINE-DEPENDENT METHYLTRANSFERASES SUPERFAMILY PROTEIN"/>
    <property type="match status" value="1"/>
</dbReference>
<dbReference type="GO" id="GO:0005829">
    <property type="term" value="C:cytosol"/>
    <property type="evidence" value="ECO:0007669"/>
    <property type="project" value="TreeGrafter"/>
</dbReference>
<feature type="binding site" evidence="6">
    <location>
        <position position="82"/>
    </location>
    <ligand>
        <name>S-adenosyl-L-methionine</name>
        <dbReference type="ChEBI" id="CHEBI:59789"/>
    </ligand>
</feature>
<feature type="binding site" evidence="6">
    <location>
        <position position="147"/>
    </location>
    <ligand>
        <name>S-adenosyl-L-methionine</name>
        <dbReference type="ChEBI" id="CHEBI:59789"/>
    </ligand>
</feature>
<name>I7J5W2_9CLOT</name>
<protein>
    <recommendedName>
        <fullName evidence="6">Ribosomal RNA small subunit methyltransferase G</fullName>
        <ecNumber evidence="6">2.1.1.-</ecNumber>
    </recommendedName>
    <alternativeName>
        <fullName evidence="6">16S rRNA 7-methylguanosine methyltransferase</fullName>
        <shortName evidence="6">16S rRNA m7G methyltransferase</shortName>
    </alternativeName>
</protein>
<dbReference type="InterPro" id="IPR029063">
    <property type="entry name" value="SAM-dependent_MTases_sf"/>
</dbReference>
<gene>
    <name evidence="6" type="primary">rsmG</name>
    <name evidence="7" type="ORF">CAAU_1983</name>
</gene>
<dbReference type="CDD" id="cd02440">
    <property type="entry name" value="AdoMet_MTases"/>
    <property type="match status" value="1"/>
</dbReference>
<dbReference type="NCBIfam" id="TIGR00138">
    <property type="entry name" value="rsmG_gidB"/>
    <property type="match status" value="1"/>
</dbReference>
<keyword evidence="1 6" id="KW-0963">Cytoplasm</keyword>
<feature type="binding site" evidence="6">
    <location>
        <begin position="128"/>
        <end position="129"/>
    </location>
    <ligand>
        <name>S-adenosyl-L-methionine</name>
        <dbReference type="ChEBI" id="CHEBI:59789"/>
    </ligand>
</feature>
<dbReference type="PANTHER" id="PTHR31760:SF0">
    <property type="entry name" value="S-ADENOSYL-L-METHIONINE-DEPENDENT METHYLTRANSFERASES SUPERFAMILY PROTEIN"/>
    <property type="match status" value="1"/>
</dbReference>
<keyword evidence="4 6" id="KW-0808">Transferase</keyword>
<dbReference type="OrthoDB" id="9808773at2"/>
<evidence type="ECO:0000313" key="7">
    <source>
        <dbReference type="EMBL" id="CCJ34067.1"/>
    </source>
</evidence>
<dbReference type="EC" id="2.1.1.-" evidence="6"/>
<keyword evidence="3 6" id="KW-0489">Methyltransferase</keyword>
<dbReference type="GO" id="GO:0070043">
    <property type="term" value="F:rRNA (guanine-N7-)-methyltransferase activity"/>
    <property type="evidence" value="ECO:0007669"/>
    <property type="project" value="UniProtKB-UniRule"/>
</dbReference>
<dbReference type="FunFam" id="3.40.50.150:FF:000041">
    <property type="entry name" value="Ribosomal RNA small subunit methyltransferase G"/>
    <property type="match status" value="1"/>
</dbReference>
<evidence type="ECO:0000256" key="2">
    <source>
        <dbReference type="ARBA" id="ARBA00022552"/>
    </source>
</evidence>
<evidence type="ECO:0000256" key="1">
    <source>
        <dbReference type="ARBA" id="ARBA00022490"/>
    </source>
</evidence>
<comment type="caution">
    <text evidence="6">Lacks conserved residue(s) required for the propagation of feature annotation.</text>
</comment>
<dbReference type="STRING" id="857293.CAAU_1983"/>
<organism evidence="7 8">
    <name type="scientific">Caloramator australicus RC3</name>
    <dbReference type="NCBI Taxonomy" id="857293"/>
    <lineage>
        <taxon>Bacteria</taxon>
        <taxon>Bacillati</taxon>
        <taxon>Bacillota</taxon>
        <taxon>Clostridia</taxon>
        <taxon>Eubacteriales</taxon>
        <taxon>Clostridiaceae</taxon>
        <taxon>Caloramator</taxon>
    </lineage>
</organism>
<dbReference type="SUPFAM" id="SSF53335">
    <property type="entry name" value="S-adenosyl-L-methionine-dependent methyltransferases"/>
    <property type="match status" value="1"/>
</dbReference>
<evidence type="ECO:0000256" key="4">
    <source>
        <dbReference type="ARBA" id="ARBA00022679"/>
    </source>
</evidence>
<keyword evidence="5 6" id="KW-0949">S-adenosyl-L-methionine</keyword>
<keyword evidence="8" id="KW-1185">Reference proteome</keyword>
<reference evidence="7 8" key="1">
    <citation type="journal article" date="2011" name="J. Bacteriol.">
        <title>Draft genome sequence of Caloramator australicus strain RC3T, a thermoanaerobe from the Great Artesian Basin of Australia.</title>
        <authorList>
            <person name="Ogg C.D."/>
            <person name="Patel B.K.C."/>
        </authorList>
    </citation>
    <scope>NUCLEOTIDE SEQUENCE [LARGE SCALE GENOMIC DNA]</scope>
    <source>
        <strain evidence="7 8">RC3</strain>
    </source>
</reference>
<sequence>MNRELLYNGAKSYGITLDDKQMDMFEIYMRLLKEWNEKINLTAITDDEEIVKKHFLDSISIVKSGLINDNLKIIDVGTGAGFPGIPLKIINPSLKITLLDSLKKRISFLIDVIQNLGLKDIEAVHGRAEDFARKDDFRESFDIATARAVAHMNVLSEYCMPYVKVKGYFVAMKGPSIEEEINESKNAIGTLGGKLIDIITTSIPEYDMDHKLIIVEKIKPTDKKYPRKPAQIEKKPIR</sequence>
<dbReference type="Proteomes" id="UP000007652">
    <property type="component" value="Unassembled WGS sequence"/>
</dbReference>
<dbReference type="Pfam" id="PF02527">
    <property type="entry name" value="GidB"/>
    <property type="match status" value="1"/>
</dbReference>
<evidence type="ECO:0000256" key="3">
    <source>
        <dbReference type="ARBA" id="ARBA00022603"/>
    </source>
</evidence>
<dbReference type="EMBL" id="CAKP01000104">
    <property type="protein sequence ID" value="CCJ34067.1"/>
    <property type="molecule type" value="Genomic_DNA"/>
</dbReference>
<proteinExistence type="inferred from homology"/>
<feature type="binding site" evidence="6">
    <location>
        <position position="77"/>
    </location>
    <ligand>
        <name>S-adenosyl-L-methionine</name>
        <dbReference type="ChEBI" id="CHEBI:59789"/>
    </ligand>
</feature>
<comment type="similarity">
    <text evidence="6">Belongs to the methyltransferase superfamily. RNA methyltransferase RsmG family.</text>
</comment>
<dbReference type="HAMAP" id="MF_00074">
    <property type="entry name" value="16SrRNA_methyltr_G"/>
    <property type="match status" value="1"/>
</dbReference>
<dbReference type="PIRSF" id="PIRSF003078">
    <property type="entry name" value="GidB"/>
    <property type="match status" value="1"/>
</dbReference>
<evidence type="ECO:0000313" key="8">
    <source>
        <dbReference type="Proteomes" id="UP000007652"/>
    </source>
</evidence>
<evidence type="ECO:0000256" key="6">
    <source>
        <dbReference type="HAMAP-Rule" id="MF_00074"/>
    </source>
</evidence>